<gene>
    <name evidence="2" type="ORF">NUZ5A_50177</name>
</gene>
<dbReference type="AlphaFoldDB" id="A0A812EYL0"/>
<dbReference type="Gene3D" id="3.30.70.2660">
    <property type="match status" value="1"/>
</dbReference>
<organism evidence="2 3">
    <name type="scientific">Candidatus Nitrosotenuis uzonensis</name>
    <dbReference type="NCBI Taxonomy" id="1407055"/>
    <lineage>
        <taxon>Archaea</taxon>
        <taxon>Nitrososphaerota</taxon>
        <taxon>Candidatus Nitrosotenuis</taxon>
    </lineage>
</organism>
<dbReference type="RefSeq" id="WP_205099036.1">
    <property type="nucleotide sequence ID" value="NZ_CAJNAQ010000005.1"/>
</dbReference>
<dbReference type="InterPro" id="IPR013422">
    <property type="entry name" value="CRISPR-assoc_prot_Cas5_N"/>
</dbReference>
<evidence type="ECO:0000313" key="3">
    <source>
        <dbReference type="Proteomes" id="UP000655759"/>
    </source>
</evidence>
<dbReference type="GO" id="GO:0043571">
    <property type="term" value="P:maintenance of CRISPR repeat elements"/>
    <property type="evidence" value="ECO:0007669"/>
    <property type="project" value="InterPro"/>
</dbReference>
<sequence length="247" mass="28394">MLKIISFAVSGAFAAFRDPSVTSNQTVYFIPSKSAVIGLLGAIVGVQRSNNLNDAYGEQYLDFFKKTRIGLQLETQNPKKITMFTNHRSLKEAKTKPFKTELFENPKYRIFVKTEEPYYSRLADSLQSNNFTYSPYFGHAYCPATITEFTTHNSQDVDPEGEITKCVVLDESETYDLKFKLTLKKAEDNSSLMIERHLHHYFDEGKFERKVLKHWIPTNNTKFKIDEHSGSNLSEFVNIDGHVVCIY</sequence>
<dbReference type="Proteomes" id="UP000655759">
    <property type="component" value="Unassembled WGS sequence"/>
</dbReference>
<dbReference type="EMBL" id="CAJNAQ010000005">
    <property type="protein sequence ID" value="CAE6493558.1"/>
    <property type="molecule type" value="Genomic_DNA"/>
</dbReference>
<dbReference type="NCBIfam" id="TIGR02593">
    <property type="entry name" value="CRISPR_cas5"/>
    <property type="match status" value="1"/>
</dbReference>
<evidence type="ECO:0000313" key="2">
    <source>
        <dbReference type="EMBL" id="CAE6493558.1"/>
    </source>
</evidence>
<reference evidence="2" key="1">
    <citation type="submission" date="2021-02" db="EMBL/GenBank/DDBJ databases">
        <authorList>
            <person name="Han P."/>
        </authorList>
    </citation>
    <scope>NUCLEOTIDE SEQUENCE</scope>
    <source>
        <strain evidence="2">Candidatus Nitrosotenuis uzonensis 5A</strain>
    </source>
</reference>
<name>A0A812EYL0_9ARCH</name>
<dbReference type="Pfam" id="PF09704">
    <property type="entry name" value="Cas_Cas5d"/>
    <property type="match status" value="1"/>
</dbReference>
<accession>A0A812EYL0</accession>
<protein>
    <submittedName>
        <fullName evidence="2">CRISPR-associated protein Cas5</fullName>
    </submittedName>
</protein>
<dbReference type="InterPro" id="IPR021124">
    <property type="entry name" value="CRISPR-assoc_prot_Cas5"/>
</dbReference>
<comment type="caution">
    <text evidence="2">The sequence shown here is derived from an EMBL/GenBank/DDBJ whole genome shotgun (WGS) entry which is preliminary data.</text>
</comment>
<keyword evidence="1" id="KW-0051">Antiviral defense</keyword>
<proteinExistence type="predicted"/>
<dbReference type="GO" id="GO:0051607">
    <property type="term" value="P:defense response to virus"/>
    <property type="evidence" value="ECO:0007669"/>
    <property type="project" value="UniProtKB-KW"/>
</dbReference>
<evidence type="ECO:0000256" key="1">
    <source>
        <dbReference type="ARBA" id="ARBA00023118"/>
    </source>
</evidence>